<organism evidence="1 2">
    <name type="scientific">Paramarasmius palmivorus</name>
    <dbReference type="NCBI Taxonomy" id="297713"/>
    <lineage>
        <taxon>Eukaryota</taxon>
        <taxon>Fungi</taxon>
        <taxon>Dikarya</taxon>
        <taxon>Basidiomycota</taxon>
        <taxon>Agaricomycotina</taxon>
        <taxon>Agaricomycetes</taxon>
        <taxon>Agaricomycetidae</taxon>
        <taxon>Agaricales</taxon>
        <taxon>Marasmiineae</taxon>
        <taxon>Marasmiaceae</taxon>
        <taxon>Paramarasmius</taxon>
    </lineage>
</organism>
<gene>
    <name evidence="1" type="ORF">VNI00_016909</name>
</gene>
<protein>
    <submittedName>
        <fullName evidence="1">Uncharacterized protein</fullName>
    </submittedName>
</protein>
<keyword evidence="2" id="KW-1185">Reference proteome</keyword>
<name>A0AAW0BAF4_9AGAR</name>
<accession>A0AAW0BAF4</accession>
<reference evidence="1 2" key="1">
    <citation type="submission" date="2024-01" db="EMBL/GenBank/DDBJ databases">
        <title>A draft genome for a cacao thread blight-causing isolate of Paramarasmius palmivorus.</title>
        <authorList>
            <person name="Baruah I.K."/>
            <person name="Bukari Y."/>
            <person name="Amoako-Attah I."/>
            <person name="Meinhardt L.W."/>
            <person name="Bailey B.A."/>
            <person name="Cohen S.P."/>
        </authorList>
    </citation>
    <scope>NUCLEOTIDE SEQUENCE [LARGE SCALE GENOMIC DNA]</scope>
    <source>
        <strain evidence="1 2">GH-12</strain>
    </source>
</reference>
<dbReference type="AlphaFoldDB" id="A0AAW0BAF4"/>
<evidence type="ECO:0000313" key="2">
    <source>
        <dbReference type="Proteomes" id="UP001383192"/>
    </source>
</evidence>
<dbReference type="Proteomes" id="UP001383192">
    <property type="component" value="Unassembled WGS sequence"/>
</dbReference>
<sequence length="122" mass="13801">LITNPEMTCATSAVKSTLISMNTSNGGEKNGLEQHSRRACNFPRVLGYPRQRKFAFGGKVKGIEQDGLEAQEAVWFEIDENPRHMVIWYWYHPQIHQPTEDVFLVNGDPETDAPVAECVPQK</sequence>
<comment type="caution">
    <text evidence="1">The sequence shown here is derived from an EMBL/GenBank/DDBJ whole genome shotgun (WGS) entry which is preliminary data.</text>
</comment>
<feature type="non-terminal residue" evidence="1">
    <location>
        <position position="1"/>
    </location>
</feature>
<dbReference type="EMBL" id="JAYKXP010000146">
    <property type="protein sequence ID" value="KAK7022828.1"/>
    <property type="molecule type" value="Genomic_DNA"/>
</dbReference>
<evidence type="ECO:0000313" key="1">
    <source>
        <dbReference type="EMBL" id="KAK7022828.1"/>
    </source>
</evidence>
<proteinExistence type="predicted"/>